<dbReference type="AlphaFoldDB" id="A0A8X7VE04"/>
<gene>
    <name evidence="1" type="ORF">Bca52824_029112</name>
</gene>
<sequence>MLHNLVFSVSISRMVVRRYSLSTAAATTISTASTPVPSSLKPLRVPHVDSQVLLGMSEPELQQLAIKLGQVEIRTLEKKSRVKSLS</sequence>
<organism evidence="1 2">
    <name type="scientific">Brassica carinata</name>
    <name type="common">Ethiopian mustard</name>
    <name type="synonym">Abyssinian cabbage</name>
    <dbReference type="NCBI Taxonomy" id="52824"/>
    <lineage>
        <taxon>Eukaryota</taxon>
        <taxon>Viridiplantae</taxon>
        <taxon>Streptophyta</taxon>
        <taxon>Embryophyta</taxon>
        <taxon>Tracheophyta</taxon>
        <taxon>Spermatophyta</taxon>
        <taxon>Magnoliopsida</taxon>
        <taxon>eudicotyledons</taxon>
        <taxon>Gunneridae</taxon>
        <taxon>Pentapetalae</taxon>
        <taxon>rosids</taxon>
        <taxon>malvids</taxon>
        <taxon>Brassicales</taxon>
        <taxon>Brassicaceae</taxon>
        <taxon>Brassiceae</taxon>
        <taxon>Brassica</taxon>
    </lineage>
</organism>
<accession>A0A8X7VE04</accession>
<dbReference type="EMBL" id="JAAMPC010000006">
    <property type="protein sequence ID" value="KAG2309364.1"/>
    <property type="molecule type" value="Genomic_DNA"/>
</dbReference>
<evidence type="ECO:0000313" key="1">
    <source>
        <dbReference type="EMBL" id="KAG2309364.1"/>
    </source>
</evidence>
<protein>
    <submittedName>
        <fullName evidence="1">Uncharacterized protein</fullName>
    </submittedName>
</protein>
<name>A0A8X7VE04_BRACI</name>
<reference evidence="1 2" key="1">
    <citation type="submission" date="2020-02" db="EMBL/GenBank/DDBJ databases">
        <authorList>
            <person name="Ma Q."/>
            <person name="Huang Y."/>
            <person name="Song X."/>
            <person name="Pei D."/>
        </authorList>
    </citation>
    <scope>NUCLEOTIDE SEQUENCE [LARGE SCALE GENOMIC DNA]</scope>
    <source>
        <strain evidence="1">Sxm20200214</strain>
        <tissue evidence="1">Leaf</tissue>
    </source>
</reference>
<keyword evidence="2" id="KW-1185">Reference proteome</keyword>
<proteinExistence type="predicted"/>
<evidence type="ECO:0000313" key="2">
    <source>
        <dbReference type="Proteomes" id="UP000886595"/>
    </source>
</evidence>
<dbReference type="Proteomes" id="UP000886595">
    <property type="component" value="Unassembled WGS sequence"/>
</dbReference>
<comment type="caution">
    <text evidence="1">The sequence shown here is derived from an EMBL/GenBank/DDBJ whole genome shotgun (WGS) entry which is preliminary data.</text>
</comment>